<evidence type="ECO:0000256" key="2">
    <source>
        <dbReference type="ARBA" id="ARBA00022448"/>
    </source>
</evidence>
<accession>A0A1I6MAP9</accession>
<proteinExistence type="predicted"/>
<keyword evidence="4" id="KW-0812">Transmembrane</keyword>
<keyword evidence="11" id="KW-1185">Reference proteome</keyword>
<dbReference type="GO" id="GO:0044718">
    <property type="term" value="P:siderophore transmembrane transport"/>
    <property type="evidence" value="ECO:0007669"/>
    <property type="project" value="TreeGrafter"/>
</dbReference>
<dbReference type="GO" id="GO:0015344">
    <property type="term" value="F:siderophore uptake transmembrane transporter activity"/>
    <property type="evidence" value="ECO:0007669"/>
    <property type="project" value="TreeGrafter"/>
</dbReference>
<reference evidence="10 11" key="1">
    <citation type="submission" date="2016-10" db="EMBL/GenBank/DDBJ databases">
        <authorList>
            <person name="de Groot N.N."/>
        </authorList>
    </citation>
    <scope>NUCLEOTIDE SEQUENCE [LARGE SCALE GENOMIC DNA]</scope>
    <source>
        <strain evidence="10 11">DSM 21001</strain>
    </source>
</reference>
<organism evidence="10 11">
    <name type="scientific">Granulicella pectinivorans</name>
    <dbReference type="NCBI Taxonomy" id="474950"/>
    <lineage>
        <taxon>Bacteria</taxon>
        <taxon>Pseudomonadati</taxon>
        <taxon>Acidobacteriota</taxon>
        <taxon>Terriglobia</taxon>
        <taxon>Terriglobales</taxon>
        <taxon>Acidobacteriaceae</taxon>
        <taxon>Granulicella</taxon>
    </lineage>
</organism>
<keyword evidence="6" id="KW-0998">Cell outer membrane</keyword>
<feature type="domain" description="TonB-dependent transporter Oar-like beta-barrel" evidence="9">
    <location>
        <begin position="262"/>
        <end position="1231"/>
    </location>
</feature>
<sequence length="1238" mass="132088">MTFRKSIFSILLTAGLTRRAAQCSMLLALAAVSATAGAQLSGKGTINGRVLDSTGAALPDSVVTITDNSTNKKLTIKSSGAGDYTFSLDPGKYTITASHDGFKTVVQDNVNVNALQTFSVDVTLPNGATTEEVTVTDAPPSLETSNATLGVTIEQEQYAALPLIQDGGGQRRATDFASLLPGVSSQTTNGNQTTNAGIVNGGGSRGAVSAIYINGVPITSVAGEGDPRFVWSSMAVDAIEQFQVQTVGYSAIYEGQGVQNYVVKRGTNKIHGTVYDYFRDTGLDTWGFQKATNPVSGLPQKPMEHQHEYGLFVGLPIIKDKLFVFGGYEGYRFSRQVPYALMTIPTLRMRTGDFGETGVPLIYDPNSTLLSANGKAYTRTAFMNNVIPASRLSAAALKMESYLPQPINNLISNNYLVNYKTGLSNWTTTNRVDYTINQKQALSVVLAWGRQATTAPAAVSISSTSNGMPPPYISTQQFSPKTKVFLIEHTYSITSRLTNQLKYGYGRYDGPGYNQDIGPNFGAAANGISGLPAGQAQTSFPTVTFTGNTNINRWGGYSSNRPVASGYVLVDNLQWVKGSHSFTFGGQVAWMQYNYLVNATGVNPLQLTFNSTATATFNAGTTTATPTTGQAYASYMLGAVQSGGFTLSSVPETGGRFRPISPYVQDNWKVNSKLTLDLGLRYDYYPSYREVKNRFSYFDPNATNPLTGSKGAVAFGGSGAGTCNCSSPVNGSASWKELSPRIGFAFTPDPKTVVRGSYSILSTHGNANGGSATSRQGSGLQGYSTTPGTSFIQPTAGQVGSQYWSLDTPYPAYAAPPNLDPGIGTYYTTAASTAAQTPTFADPNLGKRAPQFINWNLGIQRELSPSTTLTMSYVGSQGHFLQPDSLNGRGYYTNALDPKYLTLGTQLSNPATGGSGPANLAAAGITSLPYATFGGVGNPSISQLLRPFPQYSSISDAYGFVGNTRFHALQIYVTKRLTNGLTFMTNYQWARSIDNNGSFRSGYDIPAAASADGKFHAARSLDKSLSLGDQRHKFVVTGAYNLPFGTGKLGGGNRYTRAAFGGFKLSGIFNAYSGAPLSIVMNSCNTNPAQNVCYPIRNPNYVGNGRVLGASNRPRTAAESGSVQFLDPNAFLSTAQTPNYVFSTTARTAAYSGLFQPPNYKLDMSLRRAFAIPTGGLHEGTRFVIEADYFNVTNHTHFVYSQANAVISSFGTSSYGTMSPDTNAPTNRALQLAARIEF</sequence>
<dbReference type="EMBL" id="FOZL01000001">
    <property type="protein sequence ID" value="SFS12731.1"/>
    <property type="molecule type" value="Genomic_DNA"/>
</dbReference>
<evidence type="ECO:0000256" key="7">
    <source>
        <dbReference type="SAM" id="MobiDB-lite"/>
    </source>
</evidence>
<dbReference type="SUPFAM" id="SSF49464">
    <property type="entry name" value="Carboxypeptidase regulatory domain-like"/>
    <property type="match status" value="1"/>
</dbReference>
<keyword evidence="10" id="KW-0675">Receptor</keyword>
<dbReference type="InterPro" id="IPR036942">
    <property type="entry name" value="Beta-barrel_TonB_sf"/>
</dbReference>
<dbReference type="InterPro" id="IPR057601">
    <property type="entry name" value="Oar-like_b-barrel"/>
</dbReference>
<feature type="chain" id="PRO_5011590352" evidence="8">
    <location>
        <begin position="39"/>
        <end position="1238"/>
    </location>
</feature>
<dbReference type="InterPro" id="IPR037066">
    <property type="entry name" value="Plug_dom_sf"/>
</dbReference>
<gene>
    <name evidence="10" type="ORF">SAMN05421771_2180</name>
</gene>
<evidence type="ECO:0000313" key="11">
    <source>
        <dbReference type="Proteomes" id="UP000199024"/>
    </source>
</evidence>
<evidence type="ECO:0000256" key="1">
    <source>
        <dbReference type="ARBA" id="ARBA00004571"/>
    </source>
</evidence>
<evidence type="ECO:0000256" key="5">
    <source>
        <dbReference type="ARBA" id="ARBA00023136"/>
    </source>
</evidence>
<evidence type="ECO:0000313" key="10">
    <source>
        <dbReference type="EMBL" id="SFS12731.1"/>
    </source>
</evidence>
<evidence type="ECO:0000259" key="9">
    <source>
        <dbReference type="Pfam" id="PF25183"/>
    </source>
</evidence>
<name>A0A1I6MAP9_9BACT</name>
<dbReference type="SUPFAM" id="SSF56935">
    <property type="entry name" value="Porins"/>
    <property type="match status" value="1"/>
</dbReference>
<dbReference type="GO" id="GO:0009279">
    <property type="term" value="C:cell outer membrane"/>
    <property type="evidence" value="ECO:0007669"/>
    <property type="project" value="UniProtKB-SubCell"/>
</dbReference>
<dbReference type="Proteomes" id="UP000199024">
    <property type="component" value="Unassembled WGS sequence"/>
</dbReference>
<dbReference type="Pfam" id="PF25183">
    <property type="entry name" value="OMP_b-brl_4"/>
    <property type="match status" value="1"/>
</dbReference>
<dbReference type="AlphaFoldDB" id="A0A1I6MAP9"/>
<keyword evidence="2" id="KW-0813">Transport</keyword>
<evidence type="ECO:0000256" key="6">
    <source>
        <dbReference type="ARBA" id="ARBA00023237"/>
    </source>
</evidence>
<dbReference type="STRING" id="474950.SAMN05421771_2180"/>
<feature type="signal peptide" evidence="8">
    <location>
        <begin position="1"/>
        <end position="38"/>
    </location>
</feature>
<dbReference type="Gene3D" id="2.170.130.10">
    <property type="entry name" value="TonB-dependent receptor, plug domain"/>
    <property type="match status" value="1"/>
</dbReference>
<dbReference type="PANTHER" id="PTHR30069">
    <property type="entry name" value="TONB-DEPENDENT OUTER MEMBRANE RECEPTOR"/>
    <property type="match status" value="1"/>
</dbReference>
<keyword evidence="5" id="KW-0472">Membrane</keyword>
<dbReference type="InterPro" id="IPR008969">
    <property type="entry name" value="CarboxyPept-like_regulatory"/>
</dbReference>
<dbReference type="Pfam" id="PF13620">
    <property type="entry name" value="CarboxypepD_reg"/>
    <property type="match status" value="1"/>
</dbReference>
<keyword evidence="3" id="KW-1134">Transmembrane beta strand</keyword>
<evidence type="ECO:0000256" key="4">
    <source>
        <dbReference type="ARBA" id="ARBA00022692"/>
    </source>
</evidence>
<evidence type="ECO:0000256" key="3">
    <source>
        <dbReference type="ARBA" id="ARBA00022452"/>
    </source>
</evidence>
<dbReference type="Gene3D" id="2.60.40.1120">
    <property type="entry name" value="Carboxypeptidase-like, regulatory domain"/>
    <property type="match status" value="1"/>
</dbReference>
<protein>
    <submittedName>
        <fullName evidence="10">TonB-dependent Receptor Plug Domain</fullName>
    </submittedName>
</protein>
<dbReference type="Gene3D" id="2.40.170.20">
    <property type="entry name" value="TonB-dependent receptor, beta-barrel domain"/>
    <property type="match status" value="1"/>
</dbReference>
<dbReference type="InterPro" id="IPR039426">
    <property type="entry name" value="TonB-dep_rcpt-like"/>
</dbReference>
<feature type="region of interest" description="Disordered" evidence="7">
    <location>
        <begin position="765"/>
        <end position="784"/>
    </location>
</feature>
<dbReference type="RefSeq" id="WP_245781812.1">
    <property type="nucleotide sequence ID" value="NZ_FOZL01000001.1"/>
</dbReference>
<keyword evidence="8" id="KW-0732">Signal</keyword>
<dbReference type="PANTHER" id="PTHR30069:SF46">
    <property type="entry name" value="OAR PROTEIN"/>
    <property type="match status" value="1"/>
</dbReference>
<evidence type="ECO:0000256" key="8">
    <source>
        <dbReference type="SAM" id="SignalP"/>
    </source>
</evidence>
<comment type="subcellular location">
    <subcellularLocation>
        <location evidence="1">Cell outer membrane</location>
        <topology evidence="1">Multi-pass membrane protein</topology>
    </subcellularLocation>
</comment>